<dbReference type="EMBL" id="FNEV01000008">
    <property type="protein sequence ID" value="SDJ60885.1"/>
    <property type="molecule type" value="Genomic_DNA"/>
</dbReference>
<dbReference type="Pfam" id="PF00990">
    <property type="entry name" value="GGDEF"/>
    <property type="match status" value="1"/>
</dbReference>
<dbReference type="Gene3D" id="3.30.70.270">
    <property type="match status" value="1"/>
</dbReference>
<dbReference type="AlphaFoldDB" id="A0A1G8V6D8"/>
<dbReference type="SMART" id="SM00091">
    <property type="entry name" value="PAS"/>
    <property type="match status" value="3"/>
</dbReference>
<feature type="domain" description="PAS" evidence="1">
    <location>
        <begin position="147"/>
        <end position="216"/>
    </location>
</feature>
<dbReference type="GO" id="GO:0006355">
    <property type="term" value="P:regulation of DNA-templated transcription"/>
    <property type="evidence" value="ECO:0007669"/>
    <property type="project" value="InterPro"/>
</dbReference>
<dbReference type="PANTHER" id="PTHR44757">
    <property type="entry name" value="DIGUANYLATE CYCLASE DGCP"/>
    <property type="match status" value="1"/>
</dbReference>
<dbReference type="InterPro" id="IPR013656">
    <property type="entry name" value="PAS_4"/>
</dbReference>
<dbReference type="STRING" id="86666.SAMN04490247_2493"/>
<name>A0A1G8V6D8_9BACI</name>
<dbReference type="RefSeq" id="WP_093194200.1">
    <property type="nucleotide sequence ID" value="NZ_FNEV01000008.1"/>
</dbReference>
<dbReference type="InterPro" id="IPR001610">
    <property type="entry name" value="PAC"/>
</dbReference>
<dbReference type="PROSITE" id="PS50887">
    <property type="entry name" value="GGDEF"/>
    <property type="match status" value="1"/>
</dbReference>
<evidence type="ECO:0000313" key="4">
    <source>
        <dbReference type="EMBL" id="SDJ60885.1"/>
    </source>
</evidence>
<feature type="domain" description="PAS" evidence="1">
    <location>
        <begin position="272"/>
        <end position="342"/>
    </location>
</feature>
<dbReference type="PROSITE" id="PS50112">
    <property type="entry name" value="PAS"/>
    <property type="match status" value="3"/>
</dbReference>
<dbReference type="InterPro" id="IPR029787">
    <property type="entry name" value="Nucleotide_cyclase"/>
</dbReference>
<dbReference type="InterPro" id="IPR013655">
    <property type="entry name" value="PAS_fold_3"/>
</dbReference>
<dbReference type="SMART" id="SM00086">
    <property type="entry name" value="PAC"/>
    <property type="match status" value="3"/>
</dbReference>
<dbReference type="SUPFAM" id="SSF55073">
    <property type="entry name" value="Nucleotide cyclase"/>
    <property type="match status" value="1"/>
</dbReference>
<feature type="domain" description="PAS" evidence="1">
    <location>
        <begin position="19"/>
        <end position="92"/>
    </location>
</feature>
<dbReference type="Pfam" id="PF08448">
    <property type="entry name" value="PAS_4"/>
    <property type="match status" value="1"/>
</dbReference>
<dbReference type="InterPro" id="IPR000014">
    <property type="entry name" value="PAS"/>
</dbReference>
<dbReference type="PANTHER" id="PTHR44757:SF2">
    <property type="entry name" value="BIOFILM ARCHITECTURE MAINTENANCE PROTEIN MBAA"/>
    <property type="match status" value="1"/>
</dbReference>
<reference evidence="5" key="1">
    <citation type="submission" date="2016-10" db="EMBL/GenBank/DDBJ databases">
        <authorList>
            <person name="Varghese N."/>
            <person name="Submissions S."/>
        </authorList>
    </citation>
    <scope>NUCLEOTIDE SEQUENCE [LARGE SCALE GENOMIC DNA]</scope>
    <source>
        <strain evidence="5">DSM 4771</strain>
    </source>
</reference>
<dbReference type="Pfam" id="PF00989">
    <property type="entry name" value="PAS"/>
    <property type="match status" value="1"/>
</dbReference>
<evidence type="ECO:0000259" key="3">
    <source>
        <dbReference type="PROSITE" id="PS50887"/>
    </source>
</evidence>
<dbReference type="Pfam" id="PF08447">
    <property type="entry name" value="PAS_3"/>
    <property type="match status" value="1"/>
</dbReference>
<dbReference type="InterPro" id="IPR052155">
    <property type="entry name" value="Biofilm_reg_signaling"/>
</dbReference>
<dbReference type="NCBIfam" id="TIGR00254">
    <property type="entry name" value="GGDEF"/>
    <property type="match status" value="1"/>
</dbReference>
<evidence type="ECO:0000259" key="1">
    <source>
        <dbReference type="PROSITE" id="PS50112"/>
    </source>
</evidence>
<dbReference type="CDD" id="cd01949">
    <property type="entry name" value="GGDEF"/>
    <property type="match status" value="1"/>
</dbReference>
<dbReference type="Proteomes" id="UP000199225">
    <property type="component" value="Unassembled WGS sequence"/>
</dbReference>
<dbReference type="PROSITE" id="PS50113">
    <property type="entry name" value="PAC"/>
    <property type="match status" value="1"/>
</dbReference>
<gene>
    <name evidence="4" type="ORF">SAMN04490247_2493</name>
</gene>
<feature type="domain" description="PAC" evidence="2">
    <location>
        <begin position="219"/>
        <end position="271"/>
    </location>
</feature>
<evidence type="ECO:0000259" key="2">
    <source>
        <dbReference type="PROSITE" id="PS50113"/>
    </source>
</evidence>
<dbReference type="InterPro" id="IPR013767">
    <property type="entry name" value="PAS_fold"/>
</dbReference>
<proteinExistence type="predicted"/>
<dbReference type="InterPro" id="IPR035965">
    <property type="entry name" value="PAS-like_dom_sf"/>
</dbReference>
<dbReference type="Gene3D" id="3.30.450.20">
    <property type="entry name" value="PAS domain"/>
    <property type="match status" value="3"/>
</dbReference>
<protein>
    <submittedName>
        <fullName evidence="4">PAS domain S-box-containing protein/diguanylate cyclase (GGDEF) domain-containing protein</fullName>
    </submittedName>
</protein>
<dbReference type="SUPFAM" id="SSF55785">
    <property type="entry name" value="PYP-like sensor domain (PAS domain)"/>
    <property type="match status" value="3"/>
</dbReference>
<dbReference type="OrthoDB" id="9759607at2"/>
<evidence type="ECO:0000313" key="5">
    <source>
        <dbReference type="Proteomes" id="UP000199225"/>
    </source>
</evidence>
<dbReference type="SMART" id="SM00267">
    <property type="entry name" value="GGDEF"/>
    <property type="match status" value="1"/>
</dbReference>
<dbReference type="InterPro" id="IPR043128">
    <property type="entry name" value="Rev_trsase/Diguanyl_cyclase"/>
</dbReference>
<feature type="domain" description="GGDEF" evidence="3">
    <location>
        <begin position="428"/>
        <end position="561"/>
    </location>
</feature>
<accession>A0A1G8V6D8</accession>
<dbReference type="NCBIfam" id="TIGR00229">
    <property type="entry name" value="sensory_box"/>
    <property type="match status" value="3"/>
</dbReference>
<organism evidence="4 5">
    <name type="scientific">Salimicrobium halophilum</name>
    <dbReference type="NCBI Taxonomy" id="86666"/>
    <lineage>
        <taxon>Bacteria</taxon>
        <taxon>Bacillati</taxon>
        <taxon>Bacillota</taxon>
        <taxon>Bacilli</taxon>
        <taxon>Bacillales</taxon>
        <taxon>Bacillaceae</taxon>
        <taxon>Salimicrobium</taxon>
    </lineage>
</organism>
<dbReference type="InterPro" id="IPR000700">
    <property type="entry name" value="PAS-assoc_C"/>
</dbReference>
<sequence>MSKNRTDPLSLFPDDLLSNEEMLGLVLEQVSDLVFIMRVKDETFFYTYMNGAAERYHNVTREEMEGKSIRKLVGRIAAADIEEKYRHVVHYKEAYTYEDVVLHKGDYFYGETVLTPLFDEAGTVTHVLAITKDETEVVVKEEDLLDVSATYRSLLRNTPDAVLITSTDGEIIEVNGAFEELYGYTVEELSSDNYKFVPEGRKAETLHLLKEAAAGNTISGFETVRCHKEGREIDVSITMAPVLNRREEISAVSFMVRDISERVEAAKRIHQSEEKFQVIADHSHDLITVFNEKARVIYSSPSHMEWLGYNVEGWTAEEVTSYIHPDDRDMALRTFLRSRQFEDSFQFRIRLLMQSGLWRWFECRGYPVPSGKFKAHFVLISRDVTSEVDYVEKLKEYAYYDHLTELPNRRLFEDSIVQAMDHADSVDGSFAILYMDGDGFKEVNDLYGHEVGDKFLKQIGVRLKRVIRDRDSVGRLGGDEFAVMVKNLSTEEAAMNVAARIQKHMGVPYDIEGHRIISSFSIGVSFYPSQARTVSELLRKADEALYRSKQQGIGLVAFAEPEESF</sequence>
<dbReference type="CDD" id="cd00130">
    <property type="entry name" value="PAS"/>
    <property type="match status" value="3"/>
</dbReference>
<dbReference type="InterPro" id="IPR000160">
    <property type="entry name" value="GGDEF_dom"/>
</dbReference>
<keyword evidence="5" id="KW-1185">Reference proteome</keyword>